<dbReference type="InterPro" id="IPR040521">
    <property type="entry name" value="KDZ"/>
</dbReference>
<organism evidence="3 4">
    <name type="scientific">Gymnopilus junonius</name>
    <name type="common">Spectacular rustgill mushroom</name>
    <name type="synonym">Gymnopilus spectabilis subsp. junonius</name>
    <dbReference type="NCBI Taxonomy" id="109634"/>
    <lineage>
        <taxon>Eukaryota</taxon>
        <taxon>Fungi</taxon>
        <taxon>Dikarya</taxon>
        <taxon>Basidiomycota</taxon>
        <taxon>Agaricomycotina</taxon>
        <taxon>Agaricomycetes</taxon>
        <taxon>Agaricomycetidae</taxon>
        <taxon>Agaricales</taxon>
        <taxon>Agaricineae</taxon>
        <taxon>Hymenogastraceae</taxon>
        <taxon>Gymnopilus</taxon>
    </lineage>
</organism>
<dbReference type="PANTHER" id="PTHR33096:SF1">
    <property type="entry name" value="CXC1-LIKE CYSTEINE CLUSTER ASSOCIATED WITH KDZ TRANSPOSASES DOMAIN-CONTAINING PROTEIN"/>
    <property type="match status" value="1"/>
</dbReference>
<dbReference type="Proteomes" id="UP000724874">
    <property type="component" value="Unassembled WGS sequence"/>
</dbReference>
<dbReference type="PANTHER" id="PTHR33096">
    <property type="entry name" value="CXC2 DOMAIN-CONTAINING PROTEIN"/>
    <property type="match status" value="1"/>
</dbReference>
<feature type="domain" description="CxC2-like cysteine cluster KDZ transposase-associated" evidence="2">
    <location>
        <begin position="232"/>
        <end position="310"/>
    </location>
</feature>
<keyword evidence="4" id="KW-1185">Reference proteome</keyword>
<dbReference type="CDD" id="cd19757">
    <property type="entry name" value="Bbox1"/>
    <property type="match status" value="1"/>
</dbReference>
<dbReference type="AlphaFoldDB" id="A0A9P5NNV6"/>
<sequence>MTTQCLVDVQHQVQHLEYIVPEPTDYTGDPTEDDVIGYLQNLPNVQGTKMQNDYLREWLPHQPEYLKTILEMAAPTTTDAKCQSCKSSPGKWHCRDCVGSQLLCGLCCWNRHALLIYHRVERWNGRYYHSGALWETGVKLYLGHNGLPCPESTSNAGLPLNDDVRGGTQPLEGYDLGPNPPTTFEDSFYATAFEEVGLDAEDEGNEEEDSLEDLKNSQTNLVLQPSSRDQSGNPFIAIIDVSGVHHLPVVHCTCRRAEDDILFLEMGLFPASFDRIRTVFTFNVLTDFRLSNLECKTSTYQYYQKLRRITCPAFPNQAHDEPNAVTDQESILKPRVGAEELQHLGKLALFCAACPQPGINLPDNWKEDTNHILYRWSFIADGNFKADHLAPRNAEDDVHLTDGEAFMTRQADYSEHLKEAISLAPHYAQKPTCHQHHAIADSEKSGPGKRVRGCGAHACARHGCFAPSSVIDFDLGEKQMNMDYSNSQAMKTTHMEEIDELLDIYDVNCQYCVKFAQRFKDHKRLSKRDGLTIIFAIGLFHVHGHKEECLYCFATTYIPGVGIIDGEILETLWAVLNETSRSTRGATMAHRTEILDDHMGDSNWKKIIITAATICKKFGHAVTEQKASLEYYDGVHQLSLQHLLPEWEKEIQDAEAKRHEDVTHMDVMQSKVVKSLSCHEIELKLSEAELKQKGKTGQAAWLSKGLKIEETQLEKLDLVNRRRRLRKTIEAFTNTAMEFIEEDLVNSIYDQDSVITDDLDPQDGDKGEPGAPSISKADPDGQVLPFPSQIPDEFLSLLAMEHRASIIALREKELDIHKGHAEDCLETVRGAVIQLSWQFKNRVWPAEGIAQKTRAWEGANILEKVCTLQRRLYNRNCQVLYTLGPRTELELQYPLLTKDNCQVSTAVSAPNSSGQSSDRLSWLWSNTRLSPNTADDDLYSTEFLHLNWLRAQAQKNRWAEELELTKHEMEWTVRFYMYMATTWQSRRDSATQLSSGHCAYAEKQIDMWNELGHVSEAMFKCLNTAFTSTWNLVW</sequence>
<proteinExistence type="predicted"/>
<accession>A0A9P5NNV6</accession>
<dbReference type="OrthoDB" id="3214502at2759"/>
<feature type="region of interest" description="Disordered" evidence="1">
    <location>
        <begin position="755"/>
        <end position="782"/>
    </location>
</feature>
<evidence type="ECO:0000256" key="1">
    <source>
        <dbReference type="SAM" id="MobiDB-lite"/>
    </source>
</evidence>
<protein>
    <recommendedName>
        <fullName evidence="2">CxC2-like cysteine cluster KDZ transposase-associated domain-containing protein</fullName>
    </recommendedName>
</protein>
<evidence type="ECO:0000313" key="3">
    <source>
        <dbReference type="EMBL" id="KAF8903650.1"/>
    </source>
</evidence>
<dbReference type="Pfam" id="PF18803">
    <property type="entry name" value="CxC2"/>
    <property type="match status" value="1"/>
</dbReference>
<dbReference type="Pfam" id="PF18758">
    <property type="entry name" value="KDZ"/>
    <property type="match status" value="1"/>
</dbReference>
<dbReference type="EMBL" id="JADNYJ010000029">
    <property type="protein sequence ID" value="KAF8903650.1"/>
    <property type="molecule type" value="Genomic_DNA"/>
</dbReference>
<evidence type="ECO:0000313" key="4">
    <source>
        <dbReference type="Proteomes" id="UP000724874"/>
    </source>
</evidence>
<dbReference type="InterPro" id="IPR041457">
    <property type="entry name" value="CxC2_KDZ-assoc"/>
</dbReference>
<name>A0A9P5NNV6_GYMJU</name>
<evidence type="ECO:0000259" key="2">
    <source>
        <dbReference type="Pfam" id="PF18803"/>
    </source>
</evidence>
<reference evidence="3" key="1">
    <citation type="submission" date="2020-11" db="EMBL/GenBank/DDBJ databases">
        <authorList>
            <consortium name="DOE Joint Genome Institute"/>
            <person name="Ahrendt S."/>
            <person name="Riley R."/>
            <person name="Andreopoulos W."/>
            <person name="LaButti K."/>
            <person name="Pangilinan J."/>
            <person name="Ruiz-duenas F.J."/>
            <person name="Barrasa J.M."/>
            <person name="Sanchez-Garcia M."/>
            <person name="Camarero S."/>
            <person name="Miyauchi S."/>
            <person name="Serrano A."/>
            <person name="Linde D."/>
            <person name="Babiker R."/>
            <person name="Drula E."/>
            <person name="Ayuso-Fernandez I."/>
            <person name="Pacheco R."/>
            <person name="Padilla G."/>
            <person name="Ferreira P."/>
            <person name="Barriuso J."/>
            <person name="Kellner H."/>
            <person name="Castanera R."/>
            <person name="Alfaro M."/>
            <person name="Ramirez L."/>
            <person name="Pisabarro A.G."/>
            <person name="Kuo A."/>
            <person name="Tritt A."/>
            <person name="Lipzen A."/>
            <person name="He G."/>
            <person name="Yan M."/>
            <person name="Ng V."/>
            <person name="Cullen D."/>
            <person name="Martin F."/>
            <person name="Rosso M.-N."/>
            <person name="Henrissat B."/>
            <person name="Hibbett D."/>
            <person name="Martinez A.T."/>
            <person name="Grigoriev I.V."/>
        </authorList>
    </citation>
    <scope>NUCLEOTIDE SEQUENCE</scope>
    <source>
        <strain evidence="3">AH 44721</strain>
    </source>
</reference>
<gene>
    <name evidence="3" type="ORF">CPB84DRAFT_1845632</name>
</gene>
<comment type="caution">
    <text evidence="3">The sequence shown here is derived from an EMBL/GenBank/DDBJ whole genome shotgun (WGS) entry which is preliminary data.</text>
</comment>